<feature type="transmembrane region" description="Helical" evidence="4">
    <location>
        <begin position="12"/>
        <end position="36"/>
    </location>
</feature>
<dbReference type="PANTHER" id="PTHR32303">
    <property type="entry name" value="QUINOPROTEIN ALCOHOL DEHYDROGENASE (CYTOCHROME C)"/>
    <property type="match status" value="1"/>
</dbReference>
<feature type="domain" description="Pyrrolo-quinoline quinone repeat" evidence="5">
    <location>
        <begin position="181"/>
        <end position="788"/>
    </location>
</feature>
<keyword evidence="4" id="KW-0812">Transmembrane</keyword>
<dbReference type="GO" id="GO:0016020">
    <property type="term" value="C:membrane"/>
    <property type="evidence" value="ECO:0007669"/>
    <property type="project" value="InterPro"/>
</dbReference>
<dbReference type="InterPro" id="IPR011047">
    <property type="entry name" value="Quinoprotein_ADH-like_sf"/>
</dbReference>
<feature type="transmembrane region" description="Helical" evidence="4">
    <location>
        <begin position="102"/>
        <end position="119"/>
    </location>
</feature>
<evidence type="ECO:0000256" key="1">
    <source>
        <dbReference type="ARBA" id="ARBA00001931"/>
    </source>
</evidence>
<dbReference type="GO" id="GO:0008876">
    <property type="term" value="F:quinoprotein glucose dehydrogenase activity"/>
    <property type="evidence" value="ECO:0007669"/>
    <property type="project" value="TreeGrafter"/>
</dbReference>
<name>A0A8H9I406_9GAMM</name>
<accession>A0A8H9I406</accession>
<protein>
    <submittedName>
        <fullName evidence="6">Glucose dehydrogenase</fullName>
    </submittedName>
</protein>
<evidence type="ECO:0000256" key="2">
    <source>
        <dbReference type="ARBA" id="ARBA00008156"/>
    </source>
</evidence>
<keyword evidence="4" id="KW-1133">Transmembrane helix</keyword>
<dbReference type="PANTHER" id="PTHR32303:SF4">
    <property type="entry name" value="QUINOPROTEIN GLUCOSE DEHYDROGENASE"/>
    <property type="match status" value="1"/>
</dbReference>
<sequence length="813" mass="88294">MDATYRKGPAVWAMLALAGVLLLLSLPMIVGGGYLVLLGGSWYFLLAGLAILSAAVLMWRRSPSGVWLYAATVLATLAWSLWEIDQKGWLPIWQVDLLARMGVLWGLLAVALLLLPALYRHRGHRPGWGARLPGLIALALPSLALLWLLQDRHVDIDSPAQARVAEGASSPDMNDQTSMDWPAYGGDASARRFSEASQITPDNAARLSEAWTFNTGDTPHSDATPYAFQNTPLKVGNSVYVCTQSNQVFALDPGNGEQQWHFDPQVDPDALEHVFSAACRSLAYHETDDPTTQCPRRLLMGTMDGRLMALNAEDGSQCTDFGQQGTVDLYEFMDPQAPGYLSNTSGPTVVNDSVIVGHQVTDNQRRDGPSGAVRSYHALTGEWQWTWDAVWTTPDQQPEPGEVYPRGTPNVWAAITADEALGLVYLPTGNPTNDQYGGDRSPEEDAFTASLVAVEADSGDVAWKFTTVIHDLWDYDLGAQPALIDFPTEEGPRAAVVQATKYGQVFVFDRETGEPLRSIEERAVPQGAIEGDWTSPVQPFSPDMPNFGSLPGQEVERLTGAHTWGTTPLDHLYCRIEFQRMRYEGMFTPPTLEEGGMLQFPGILGGINWGSASFDPTRQLMIVNNNRMPSQVVLYPREEADDMDDIAPIGAQDASYIDQQAQPMLGAPVAAERGAWLSPLDMPCTAPPWGFLSATDLNSGEIVWSRPLGTSMDQGPLGIPSRLKMTVGAPTSGGPLATQGGMTFIGAAMDDYLRGFDSATGELIWEQRLPAGGQANPMTYVHQGRQYVVIAAGGSFQSETTLGDSVIAYALPE</sequence>
<evidence type="ECO:0000313" key="7">
    <source>
        <dbReference type="Proteomes" id="UP000623776"/>
    </source>
</evidence>
<keyword evidence="4" id="KW-0472">Membrane</keyword>
<organism evidence="6 7">
    <name type="scientific">Vreelandella hamiltonii</name>
    <dbReference type="NCBI Taxonomy" id="502829"/>
    <lineage>
        <taxon>Bacteria</taxon>
        <taxon>Pseudomonadati</taxon>
        <taxon>Pseudomonadota</taxon>
        <taxon>Gammaproteobacteria</taxon>
        <taxon>Oceanospirillales</taxon>
        <taxon>Halomonadaceae</taxon>
        <taxon>Vreelandella</taxon>
    </lineage>
</organism>
<keyword evidence="3" id="KW-0560">Oxidoreductase</keyword>
<evidence type="ECO:0000256" key="3">
    <source>
        <dbReference type="ARBA" id="ARBA00023002"/>
    </source>
</evidence>
<proteinExistence type="inferred from homology"/>
<dbReference type="SUPFAM" id="SSF50998">
    <property type="entry name" value="Quinoprotein alcohol dehydrogenase-like"/>
    <property type="match status" value="1"/>
</dbReference>
<dbReference type="GO" id="GO:0048038">
    <property type="term" value="F:quinone binding"/>
    <property type="evidence" value="ECO:0007669"/>
    <property type="project" value="InterPro"/>
</dbReference>
<dbReference type="EMBL" id="BMXN01000012">
    <property type="protein sequence ID" value="GGW29775.1"/>
    <property type="molecule type" value="Genomic_DNA"/>
</dbReference>
<gene>
    <name evidence="6" type="primary">gcd</name>
    <name evidence="6" type="ORF">GCM10007157_22260</name>
</gene>
<comment type="caution">
    <text evidence="6">The sequence shown here is derived from an EMBL/GenBank/DDBJ whole genome shotgun (WGS) entry which is preliminary data.</text>
</comment>
<keyword evidence="7" id="KW-1185">Reference proteome</keyword>
<dbReference type="InterPro" id="IPR002372">
    <property type="entry name" value="PQQ_rpt_dom"/>
</dbReference>
<dbReference type="CDD" id="cd10280">
    <property type="entry name" value="PQQ_mGDH"/>
    <property type="match status" value="1"/>
</dbReference>
<feature type="transmembrane region" description="Helical" evidence="4">
    <location>
        <begin position="66"/>
        <end position="82"/>
    </location>
</feature>
<evidence type="ECO:0000259" key="5">
    <source>
        <dbReference type="Pfam" id="PF01011"/>
    </source>
</evidence>
<feature type="transmembrane region" description="Helical" evidence="4">
    <location>
        <begin position="131"/>
        <end position="149"/>
    </location>
</feature>
<dbReference type="InterPro" id="IPR017511">
    <property type="entry name" value="PQQ_mDH"/>
</dbReference>
<feature type="transmembrane region" description="Helical" evidence="4">
    <location>
        <begin position="42"/>
        <end position="59"/>
    </location>
</feature>
<reference evidence="7" key="1">
    <citation type="journal article" date="2019" name="Int. J. Syst. Evol. Microbiol.">
        <title>The Global Catalogue of Microorganisms (GCM) 10K type strain sequencing project: providing services to taxonomists for standard genome sequencing and annotation.</title>
        <authorList>
            <consortium name="The Broad Institute Genomics Platform"/>
            <consortium name="The Broad Institute Genome Sequencing Center for Infectious Disease"/>
            <person name="Wu L."/>
            <person name="Ma J."/>
        </authorList>
    </citation>
    <scope>NUCLEOTIDE SEQUENCE [LARGE SCALE GENOMIC DNA]</scope>
    <source>
        <strain evidence="7">KCTC 22154</strain>
    </source>
</reference>
<dbReference type="RefSeq" id="WP_189463674.1">
    <property type="nucleotide sequence ID" value="NZ_BMXN01000012.1"/>
</dbReference>
<dbReference type="AlphaFoldDB" id="A0A8H9I406"/>
<evidence type="ECO:0000256" key="4">
    <source>
        <dbReference type="SAM" id="Phobius"/>
    </source>
</evidence>
<comment type="cofactor">
    <cofactor evidence="1">
        <name>pyrroloquinoline quinone</name>
        <dbReference type="ChEBI" id="CHEBI:58442"/>
    </cofactor>
</comment>
<comment type="similarity">
    <text evidence="2">Belongs to the bacterial PQQ dehydrogenase family.</text>
</comment>
<dbReference type="NCBIfam" id="TIGR03074">
    <property type="entry name" value="PQQ_membr_DH"/>
    <property type="match status" value="1"/>
</dbReference>
<dbReference type="SMART" id="SM00564">
    <property type="entry name" value="PQQ"/>
    <property type="match status" value="6"/>
</dbReference>
<dbReference type="Gene3D" id="2.140.10.10">
    <property type="entry name" value="Quinoprotein alcohol dehydrogenase-like superfamily"/>
    <property type="match status" value="2"/>
</dbReference>
<dbReference type="InterPro" id="IPR018391">
    <property type="entry name" value="PQQ_b-propeller_rpt"/>
</dbReference>
<dbReference type="Pfam" id="PF01011">
    <property type="entry name" value="PQQ"/>
    <property type="match status" value="1"/>
</dbReference>
<evidence type="ECO:0000313" key="6">
    <source>
        <dbReference type="EMBL" id="GGW29775.1"/>
    </source>
</evidence>
<dbReference type="Proteomes" id="UP000623776">
    <property type="component" value="Unassembled WGS sequence"/>
</dbReference>